<dbReference type="NCBIfam" id="TIGR01509">
    <property type="entry name" value="HAD-SF-IA-v3"/>
    <property type="match status" value="1"/>
</dbReference>
<comment type="caution">
    <text evidence="5">The sequence shown here is derived from an EMBL/GenBank/DDBJ whole genome shotgun (WGS) entry which is preliminary data.</text>
</comment>
<dbReference type="SFLD" id="SFLDG01129">
    <property type="entry name" value="C1.5:_HAD__Beta-PGM__Phosphata"/>
    <property type="match status" value="1"/>
</dbReference>
<comment type="cofactor">
    <cofactor evidence="1">
        <name>Mg(2+)</name>
        <dbReference type="ChEBI" id="CHEBI:18420"/>
    </cofactor>
</comment>
<dbReference type="PANTHER" id="PTHR46193">
    <property type="entry name" value="6-PHOSPHOGLUCONATE PHOSPHATASE"/>
    <property type="match status" value="1"/>
</dbReference>
<accession>A0A2S8GE08</accession>
<dbReference type="RefSeq" id="WP_105350585.1">
    <property type="nucleotide sequence ID" value="NZ_PUIB01000002.1"/>
</dbReference>
<organism evidence="5 6">
    <name type="scientific">Blastopirellula marina</name>
    <dbReference type="NCBI Taxonomy" id="124"/>
    <lineage>
        <taxon>Bacteria</taxon>
        <taxon>Pseudomonadati</taxon>
        <taxon>Planctomycetota</taxon>
        <taxon>Planctomycetia</taxon>
        <taxon>Pirellulales</taxon>
        <taxon>Pirellulaceae</taxon>
        <taxon>Blastopirellula</taxon>
    </lineage>
</organism>
<reference evidence="5 6" key="1">
    <citation type="submission" date="2018-02" db="EMBL/GenBank/DDBJ databases">
        <title>Comparative genomes isolates from brazilian mangrove.</title>
        <authorList>
            <person name="Araujo J.E."/>
            <person name="Taketani R.G."/>
            <person name="Silva M.C.P."/>
            <person name="Loureco M.V."/>
            <person name="Andreote F.D."/>
        </authorList>
    </citation>
    <scope>NUCLEOTIDE SEQUENCE [LARGE SCALE GENOMIC DNA]</scope>
    <source>
        <strain evidence="5 6">NAP PRIS-MGV</strain>
    </source>
</reference>
<dbReference type="SFLD" id="SFLDS00003">
    <property type="entry name" value="Haloacid_Dehalogenase"/>
    <property type="match status" value="1"/>
</dbReference>
<protein>
    <submittedName>
        <fullName evidence="5">Haloacid dehalogenase</fullName>
    </submittedName>
</protein>
<dbReference type="InterPro" id="IPR006439">
    <property type="entry name" value="HAD-SF_hydro_IA"/>
</dbReference>
<comment type="similarity">
    <text evidence="2">Belongs to the HAD-like hydrolase superfamily. CbbY/CbbZ/Gph/YieH family.</text>
</comment>
<dbReference type="GO" id="GO:0046872">
    <property type="term" value="F:metal ion binding"/>
    <property type="evidence" value="ECO:0007669"/>
    <property type="project" value="UniProtKB-KW"/>
</dbReference>
<proteinExistence type="inferred from homology"/>
<dbReference type="AlphaFoldDB" id="A0A2S8GE08"/>
<dbReference type="InterPro" id="IPR023198">
    <property type="entry name" value="PGP-like_dom2"/>
</dbReference>
<dbReference type="InterPro" id="IPR023214">
    <property type="entry name" value="HAD_sf"/>
</dbReference>
<gene>
    <name evidence="5" type="ORF">C5Y98_00655</name>
</gene>
<dbReference type="GO" id="GO:0003824">
    <property type="term" value="F:catalytic activity"/>
    <property type="evidence" value="ECO:0007669"/>
    <property type="project" value="UniProtKB-ARBA"/>
</dbReference>
<evidence type="ECO:0000256" key="1">
    <source>
        <dbReference type="ARBA" id="ARBA00001946"/>
    </source>
</evidence>
<keyword evidence="3" id="KW-0479">Metal-binding</keyword>
<dbReference type="InterPro" id="IPR036412">
    <property type="entry name" value="HAD-like_sf"/>
</dbReference>
<keyword evidence="4" id="KW-0460">Magnesium</keyword>
<evidence type="ECO:0000313" key="5">
    <source>
        <dbReference type="EMBL" id="PQO42697.1"/>
    </source>
</evidence>
<evidence type="ECO:0000313" key="6">
    <source>
        <dbReference type="Proteomes" id="UP000239388"/>
    </source>
</evidence>
<evidence type="ECO:0000256" key="3">
    <source>
        <dbReference type="ARBA" id="ARBA00022723"/>
    </source>
</evidence>
<evidence type="ECO:0000256" key="2">
    <source>
        <dbReference type="ARBA" id="ARBA00006171"/>
    </source>
</evidence>
<dbReference type="OrthoDB" id="9797743at2"/>
<dbReference type="Gene3D" id="3.40.50.1000">
    <property type="entry name" value="HAD superfamily/HAD-like"/>
    <property type="match status" value="1"/>
</dbReference>
<dbReference type="EMBL" id="PUIB01000002">
    <property type="protein sequence ID" value="PQO42697.1"/>
    <property type="molecule type" value="Genomic_DNA"/>
</dbReference>
<sequence>MSNVCVIFDLDGTLVDSETLGTEALLELVPDLNEPLETLIDAYRGQRMATILADVERRLNRKLPKDFEHHYRDHASARMQTHLQPMPGVVEMLQELTYPLAVASSAPPAKIQLALEVCGIDHHFGENVFSCYDINAWKPDPAIFLHTAQAMNVSPGQCIVIEDSDVGVAAALAAGMRVLRYRFPHASSEVIQFPEMHLLPGLLREVSATLI</sequence>
<dbReference type="Proteomes" id="UP000239388">
    <property type="component" value="Unassembled WGS sequence"/>
</dbReference>
<dbReference type="PANTHER" id="PTHR46193:SF10">
    <property type="entry name" value="6-PHOSPHOGLUCONATE PHOSPHATASE"/>
    <property type="match status" value="1"/>
</dbReference>
<dbReference type="Pfam" id="PF00702">
    <property type="entry name" value="Hydrolase"/>
    <property type="match status" value="1"/>
</dbReference>
<dbReference type="InterPro" id="IPR051600">
    <property type="entry name" value="Beta-PGM-like"/>
</dbReference>
<dbReference type="SUPFAM" id="SSF56784">
    <property type="entry name" value="HAD-like"/>
    <property type="match status" value="1"/>
</dbReference>
<evidence type="ECO:0000256" key="4">
    <source>
        <dbReference type="ARBA" id="ARBA00022842"/>
    </source>
</evidence>
<name>A0A2S8GE08_9BACT</name>
<dbReference type="Gene3D" id="1.10.150.240">
    <property type="entry name" value="Putative phosphatase, domain 2"/>
    <property type="match status" value="1"/>
</dbReference>